<feature type="non-terminal residue" evidence="1">
    <location>
        <position position="1"/>
    </location>
</feature>
<evidence type="ECO:0008006" key="2">
    <source>
        <dbReference type="Google" id="ProtNLM"/>
    </source>
</evidence>
<organism evidence="1">
    <name type="scientific">marine sediment metagenome</name>
    <dbReference type="NCBI Taxonomy" id="412755"/>
    <lineage>
        <taxon>unclassified sequences</taxon>
        <taxon>metagenomes</taxon>
        <taxon>ecological metagenomes</taxon>
    </lineage>
</organism>
<name>A0A0F8VV07_9ZZZZ</name>
<accession>A0A0F8VV07</accession>
<reference evidence="1" key="1">
    <citation type="journal article" date="2015" name="Nature">
        <title>Complex archaea that bridge the gap between prokaryotes and eukaryotes.</title>
        <authorList>
            <person name="Spang A."/>
            <person name="Saw J.H."/>
            <person name="Jorgensen S.L."/>
            <person name="Zaremba-Niedzwiedzka K."/>
            <person name="Martijn J."/>
            <person name="Lind A.E."/>
            <person name="van Eijk R."/>
            <person name="Schleper C."/>
            <person name="Guy L."/>
            <person name="Ettema T.J."/>
        </authorList>
    </citation>
    <scope>NUCLEOTIDE SEQUENCE</scope>
</reference>
<sequence>EYMYTKVLAAFSNAFDLIDQPNLFAAEQFAEAITYYLYHERNISTITNDEIHLMVQAILTSTGYENAAIAFNEYHLVRKLKRKRIEVIDGGNDTNTPWDKSRISYDLVNDGIDRNVARAIASVVEEKILNMGSNRIRTPLITQLVLADTEAMLNAQQQLQTMTA</sequence>
<dbReference type="EMBL" id="LAZR01069212">
    <property type="protein sequence ID" value="KKK48157.1"/>
    <property type="molecule type" value="Genomic_DNA"/>
</dbReference>
<gene>
    <name evidence="1" type="ORF">LCGC14_3147950</name>
</gene>
<dbReference type="AlphaFoldDB" id="A0A0F8VV07"/>
<evidence type="ECO:0000313" key="1">
    <source>
        <dbReference type="EMBL" id="KKK48157.1"/>
    </source>
</evidence>
<proteinExistence type="predicted"/>
<comment type="caution">
    <text evidence="1">The sequence shown here is derived from an EMBL/GenBank/DDBJ whole genome shotgun (WGS) entry which is preliminary data.</text>
</comment>
<protein>
    <recommendedName>
        <fullName evidence="2">ATP-cone domain-containing protein</fullName>
    </recommendedName>
</protein>